<evidence type="ECO:0000256" key="1">
    <source>
        <dbReference type="SAM" id="MobiDB-lite"/>
    </source>
</evidence>
<dbReference type="EMBL" id="LN899819">
    <property type="protein sequence ID" value="CUV14166.1"/>
    <property type="molecule type" value="Genomic_DNA"/>
</dbReference>
<sequence length="83" mass="8739">MRSASLTGPPASARDTVATDTPAAAATSLIRTVIAEIVSKESAMIANADTATNDRHPREFPNIAHNHSLIGGTTTHRTLTRTM</sequence>
<dbReference type="AlphaFoldDB" id="A0A0S4TW19"/>
<accession>A0A0S4TW19</accession>
<name>A0A0S4TW19_RALSL</name>
<evidence type="ECO:0000313" key="2">
    <source>
        <dbReference type="EMBL" id="CUV14166.1"/>
    </source>
</evidence>
<protein>
    <submittedName>
        <fullName evidence="2">Uncharacterized protein</fullName>
    </submittedName>
</protein>
<reference evidence="2" key="1">
    <citation type="submission" date="2015-10" db="EMBL/GenBank/DDBJ databases">
        <authorList>
            <person name="Gilbert D.G."/>
        </authorList>
    </citation>
    <scope>NUCLEOTIDE SEQUENCE</scope>
    <source>
        <strain evidence="2">Phyl III-seqv23</strain>
    </source>
</reference>
<feature type="region of interest" description="Disordered" evidence="1">
    <location>
        <begin position="1"/>
        <end position="20"/>
    </location>
</feature>
<gene>
    <name evidence="2" type="ORF">RUN39_v1_720025</name>
</gene>
<proteinExistence type="predicted"/>
<organism evidence="2">
    <name type="scientific">Ralstonia solanacearum</name>
    <name type="common">Pseudomonas solanacearum</name>
    <dbReference type="NCBI Taxonomy" id="305"/>
    <lineage>
        <taxon>Bacteria</taxon>
        <taxon>Pseudomonadati</taxon>
        <taxon>Pseudomonadota</taxon>
        <taxon>Betaproteobacteria</taxon>
        <taxon>Burkholderiales</taxon>
        <taxon>Burkholderiaceae</taxon>
        <taxon>Ralstonia</taxon>
        <taxon>Ralstonia solanacearum species complex</taxon>
    </lineage>
</organism>
<feature type="compositionally biased region" description="Low complexity" evidence="1">
    <location>
        <begin position="73"/>
        <end position="83"/>
    </location>
</feature>
<feature type="region of interest" description="Disordered" evidence="1">
    <location>
        <begin position="51"/>
        <end position="83"/>
    </location>
</feature>